<dbReference type="PANTHER" id="PTHR10133">
    <property type="entry name" value="DNA POLYMERASE I"/>
    <property type="match status" value="1"/>
</dbReference>
<sequence>MSKIYIIDGNSLLFRSFYASFRPGEAVMQTKDGIPTNAVVTYQKMMETLKGELSADDKMVVCFDTDKPSFRAQKLDSYKMNRKPLEPALKAQLPIARELLDNMGIYRIEVEGYEADDLAGSLSQYAAKQGDQVCLFSSDKDFLQLLTSENITLHFLKKGLKEVEIYSINNVKEKKGYRADQVVDFKGLAGDASDNIPGVKGIGEKSAIKYLDLYGHLEGIFEGLKNDKSKAAQNILEHKQDALFCREIATIDTSLDVKEYYLQSTLKDEKKDELAKFYLRYEMNRAYKELMSKKEVKREERKTDFKFSLVSSFEDLGFIPLSLLPDNSEENFHEGELKGFYFSDGNEVSYISVSNLNKSEGFKNFLKNSYEKYTYDYKGLLVCLHKMGVEEVSNVSFDLLISTYILNQNVQPNKRSCLAYYHYPVNEDTDAFLAYAIPNLVSSVRKQLEEDGEYELYSKLELPLSEVLARMEIEGFPLNLIDLKKIDDEYQARLASLTEEIIAYIGHPINLNSPKQLASVIYDELKLKKKGKVNSTSIDVLKKLVDVHPVISKIIEYRKYQKLVSSYTSALGRYVKSDNKIHAIFNQALTNTGRLSMSEPNLQNISIRNEDGKEIRKSFYYSEDELEFLSLDYSQIELRVLASLANLNEMIEVFNKDIDIHSATASKIFNVDLDEVTPEMRRKAKAVNFGIVYGISPWGLSEQIDVAPMEASEIIESFYDSYPGLRDFESEIIAFAKVNGYVRTVLNRRRYINEINETNKKIAEFGERAAVNTVIQGSAADLIKVAMIKIDELLKSYKSKMVLQIHDELIFKIYKDEKDELYPKLKELMEHALDLKCQLKVEGSFGKTWYDCK</sequence>
<gene>
    <name evidence="11 14" type="primary">polA</name>
    <name evidence="14" type="ORF">IAC78_04225</name>
</gene>
<dbReference type="PRINTS" id="PR00868">
    <property type="entry name" value="DNAPOLI"/>
</dbReference>
<evidence type="ECO:0000259" key="12">
    <source>
        <dbReference type="SMART" id="SM00475"/>
    </source>
</evidence>
<dbReference type="InterPro" id="IPR019760">
    <property type="entry name" value="DNA-dir_DNA_pol_A_CS"/>
</dbReference>
<comment type="catalytic activity">
    <reaction evidence="9 11">
        <text>DNA(n) + a 2'-deoxyribonucleoside 5'-triphosphate = DNA(n+1) + diphosphate</text>
        <dbReference type="Rhea" id="RHEA:22508"/>
        <dbReference type="Rhea" id="RHEA-COMP:17339"/>
        <dbReference type="Rhea" id="RHEA-COMP:17340"/>
        <dbReference type="ChEBI" id="CHEBI:33019"/>
        <dbReference type="ChEBI" id="CHEBI:61560"/>
        <dbReference type="ChEBI" id="CHEBI:173112"/>
        <dbReference type="EC" id="2.7.7.7"/>
    </reaction>
</comment>
<dbReference type="SMART" id="SM00279">
    <property type="entry name" value="HhH2"/>
    <property type="match status" value="1"/>
</dbReference>
<dbReference type="InterPro" id="IPR029060">
    <property type="entry name" value="PIN-like_dom_sf"/>
</dbReference>
<evidence type="ECO:0000256" key="4">
    <source>
        <dbReference type="ARBA" id="ARBA00022705"/>
    </source>
</evidence>
<dbReference type="InterPro" id="IPR036397">
    <property type="entry name" value="RNaseH_sf"/>
</dbReference>
<dbReference type="InterPro" id="IPR012337">
    <property type="entry name" value="RNaseH-like_sf"/>
</dbReference>
<comment type="similarity">
    <text evidence="1 11">Belongs to the DNA polymerase type-A family.</text>
</comment>
<accession>A0A9D9GSZ8</accession>
<dbReference type="CDD" id="cd08637">
    <property type="entry name" value="DNA_pol_A_pol_I_C"/>
    <property type="match status" value="1"/>
</dbReference>
<dbReference type="InterPro" id="IPR018320">
    <property type="entry name" value="DNA_polymerase_1"/>
</dbReference>
<dbReference type="AlphaFoldDB" id="A0A9D9GSZ8"/>
<dbReference type="SMART" id="SM00482">
    <property type="entry name" value="POLAc"/>
    <property type="match status" value="1"/>
</dbReference>
<dbReference type="Gene3D" id="1.20.1060.10">
    <property type="entry name" value="Taq DNA Polymerase, Chain T, domain 4"/>
    <property type="match status" value="1"/>
</dbReference>
<keyword evidence="3 11" id="KW-0548">Nucleotidyltransferase</keyword>
<dbReference type="GO" id="GO:0008409">
    <property type="term" value="F:5'-3' exonuclease activity"/>
    <property type="evidence" value="ECO:0007669"/>
    <property type="project" value="UniProtKB-UniRule"/>
</dbReference>
<dbReference type="Pfam" id="PF00476">
    <property type="entry name" value="DNA_pol_A"/>
    <property type="match status" value="1"/>
</dbReference>
<reference evidence="14" key="1">
    <citation type="submission" date="2020-10" db="EMBL/GenBank/DDBJ databases">
        <authorList>
            <person name="Gilroy R."/>
        </authorList>
    </citation>
    <scope>NUCLEOTIDE SEQUENCE</scope>
    <source>
        <strain evidence="14">1748</strain>
    </source>
</reference>
<evidence type="ECO:0000313" key="15">
    <source>
        <dbReference type="Proteomes" id="UP000823629"/>
    </source>
</evidence>
<evidence type="ECO:0000313" key="14">
    <source>
        <dbReference type="EMBL" id="MBO8414655.1"/>
    </source>
</evidence>
<dbReference type="SUPFAM" id="SSF47807">
    <property type="entry name" value="5' to 3' exonuclease, C-terminal subdomain"/>
    <property type="match status" value="1"/>
</dbReference>
<evidence type="ECO:0000256" key="8">
    <source>
        <dbReference type="ARBA" id="ARBA00023204"/>
    </source>
</evidence>
<organism evidence="14 15">
    <name type="scientific">Candidatus Scatoplasma merdavium</name>
    <dbReference type="NCBI Taxonomy" id="2840932"/>
    <lineage>
        <taxon>Bacteria</taxon>
        <taxon>Bacillati</taxon>
        <taxon>Bacillota</taxon>
        <taxon>Bacilli</taxon>
        <taxon>Bacillales</taxon>
        <taxon>Candidatus Scatoplasma</taxon>
    </lineage>
</organism>
<dbReference type="CDD" id="cd06140">
    <property type="entry name" value="DNA_polA_I_Bacillus_like_exo"/>
    <property type="match status" value="1"/>
</dbReference>
<evidence type="ECO:0000256" key="2">
    <source>
        <dbReference type="ARBA" id="ARBA00022679"/>
    </source>
</evidence>
<evidence type="ECO:0000256" key="6">
    <source>
        <dbReference type="ARBA" id="ARBA00022932"/>
    </source>
</evidence>
<evidence type="ECO:0000256" key="9">
    <source>
        <dbReference type="ARBA" id="ARBA00049244"/>
    </source>
</evidence>
<dbReference type="InterPro" id="IPR043502">
    <property type="entry name" value="DNA/RNA_pol_sf"/>
</dbReference>
<evidence type="ECO:0000256" key="5">
    <source>
        <dbReference type="ARBA" id="ARBA00022763"/>
    </source>
</evidence>
<keyword evidence="5 11" id="KW-0227">DNA damage</keyword>
<dbReference type="InterPro" id="IPR020045">
    <property type="entry name" value="DNA_polI_H3TH"/>
</dbReference>
<comment type="function">
    <text evidence="11">In addition to polymerase activity, this DNA polymerase exhibits 5'-3' exonuclease activity.</text>
</comment>
<dbReference type="PROSITE" id="PS00447">
    <property type="entry name" value="DNA_POLYMERASE_A"/>
    <property type="match status" value="1"/>
</dbReference>
<dbReference type="GO" id="GO:0003677">
    <property type="term" value="F:DNA binding"/>
    <property type="evidence" value="ECO:0007669"/>
    <property type="project" value="UniProtKB-UniRule"/>
</dbReference>
<evidence type="ECO:0000256" key="1">
    <source>
        <dbReference type="ARBA" id="ARBA00007705"/>
    </source>
</evidence>
<dbReference type="SMART" id="SM00475">
    <property type="entry name" value="53EXOc"/>
    <property type="match status" value="1"/>
</dbReference>
<keyword evidence="2 11" id="KW-0808">Transferase</keyword>
<dbReference type="SUPFAM" id="SSF53098">
    <property type="entry name" value="Ribonuclease H-like"/>
    <property type="match status" value="1"/>
</dbReference>
<dbReference type="Gene3D" id="1.10.150.20">
    <property type="entry name" value="5' to 3' exonuclease, C-terminal subdomain"/>
    <property type="match status" value="2"/>
</dbReference>
<dbReference type="InterPro" id="IPR008918">
    <property type="entry name" value="HhH2"/>
</dbReference>
<dbReference type="InterPro" id="IPR020046">
    <property type="entry name" value="5-3_exonucl_a-hlix_arch_N"/>
</dbReference>
<dbReference type="InterPro" id="IPR001098">
    <property type="entry name" value="DNA-dir_DNA_pol_A_palm_dom"/>
</dbReference>
<keyword evidence="7 11" id="KW-0238">DNA-binding</keyword>
<dbReference type="Pfam" id="PF22619">
    <property type="entry name" value="DNA_polI_exo1"/>
    <property type="match status" value="1"/>
</dbReference>
<dbReference type="InterPro" id="IPR002298">
    <property type="entry name" value="DNA_polymerase_A"/>
</dbReference>
<dbReference type="Pfam" id="PF01367">
    <property type="entry name" value="5_3_exonuc"/>
    <property type="match status" value="1"/>
</dbReference>
<comment type="caution">
    <text evidence="14">The sequence shown here is derived from an EMBL/GenBank/DDBJ whole genome shotgun (WGS) entry which is preliminary data.</text>
</comment>
<dbReference type="Gene3D" id="3.30.70.370">
    <property type="match status" value="1"/>
</dbReference>
<dbReference type="Gene3D" id="3.30.420.10">
    <property type="entry name" value="Ribonuclease H-like superfamily/Ribonuclease H"/>
    <property type="match status" value="1"/>
</dbReference>
<dbReference type="PANTHER" id="PTHR10133:SF27">
    <property type="entry name" value="DNA POLYMERASE NU"/>
    <property type="match status" value="1"/>
</dbReference>
<keyword evidence="11" id="KW-0378">Hydrolase</keyword>
<evidence type="ECO:0000256" key="10">
    <source>
        <dbReference type="NCBIfam" id="TIGR00593"/>
    </source>
</evidence>
<keyword evidence="8 11" id="KW-0234">DNA repair</keyword>
<evidence type="ECO:0000256" key="7">
    <source>
        <dbReference type="ARBA" id="ARBA00023125"/>
    </source>
</evidence>
<keyword evidence="11" id="KW-0269">Exonuclease</keyword>
<reference evidence="14" key="2">
    <citation type="journal article" date="2021" name="PeerJ">
        <title>Extensive microbial diversity within the chicken gut microbiome revealed by metagenomics and culture.</title>
        <authorList>
            <person name="Gilroy R."/>
            <person name="Ravi A."/>
            <person name="Getino M."/>
            <person name="Pursley I."/>
            <person name="Horton D.L."/>
            <person name="Alikhan N.F."/>
            <person name="Baker D."/>
            <person name="Gharbi K."/>
            <person name="Hall N."/>
            <person name="Watson M."/>
            <person name="Adriaenssens E.M."/>
            <person name="Foster-Nyarko E."/>
            <person name="Jarju S."/>
            <person name="Secka A."/>
            <person name="Antonio M."/>
            <person name="Oren A."/>
            <person name="Chaudhuri R.R."/>
            <person name="La Ragione R."/>
            <person name="Hildebrand F."/>
            <person name="Pallen M.J."/>
        </authorList>
    </citation>
    <scope>NUCLEOTIDE SEQUENCE</scope>
    <source>
        <strain evidence="14">1748</strain>
    </source>
</reference>
<protein>
    <recommendedName>
        <fullName evidence="10 11">DNA polymerase I</fullName>
        <ecNumber evidence="10 11">2.7.7.7</ecNumber>
    </recommendedName>
</protein>
<dbReference type="Gene3D" id="3.40.50.1010">
    <property type="entry name" value="5'-nuclease"/>
    <property type="match status" value="1"/>
</dbReference>
<dbReference type="NCBIfam" id="TIGR00593">
    <property type="entry name" value="pola"/>
    <property type="match status" value="1"/>
</dbReference>
<dbReference type="Pfam" id="PF02739">
    <property type="entry name" value="5_3_exonuc_N"/>
    <property type="match status" value="1"/>
</dbReference>
<dbReference type="CDD" id="cd09898">
    <property type="entry name" value="H3TH_53EXO"/>
    <property type="match status" value="1"/>
</dbReference>
<keyword evidence="6 11" id="KW-0239">DNA-directed DNA polymerase</keyword>
<dbReference type="Proteomes" id="UP000823629">
    <property type="component" value="Unassembled WGS sequence"/>
</dbReference>
<dbReference type="InterPro" id="IPR036279">
    <property type="entry name" value="5-3_exonuclease_C_sf"/>
</dbReference>
<dbReference type="SUPFAM" id="SSF56672">
    <property type="entry name" value="DNA/RNA polymerases"/>
    <property type="match status" value="1"/>
</dbReference>
<dbReference type="FunFam" id="1.10.150.20:FF:000003">
    <property type="entry name" value="DNA polymerase I"/>
    <property type="match status" value="1"/>
</dbReference>
<dbReference type="NCBIfam" id="NF004397">
    <property type="entry name" value="PRK05755.1"/>
    <property type="match status" value="1"/>
</dbReference>
<keyword evidence="11" id="KW-0540">Nuclease</keyword>
<feature type="domain" description="DNA-directed DNA polymerase family A palm" evidence="13">
    <location>
        <begin position="612"/>
        <end position="817"/>
    </location>
</feature>
<keyword evidence="4 11" id="KW-0235">DNA replication</keyword>
<name>A0A9D9GSZ8_9BACL</name>
<evidence type="ECO:0000256" key="3">
    <source>
        <dbReference type="ARBA" id="ARBA00022695"/>
    </source>
</evidence>
<dbReference type="InterPro" id="IPR054690">
    <property type="entry name" value="DNA_polI_exonuclease"/>
</dbReference>
<dbReference type="FunFam" id="1.10.150.20:FF:000002">
    <property type="entry name" value="DNA polymerase I"/>
    <property type="match status" value="1"/>
</dbReference>
<dbReference type="GO" id="GO:0006302">
    <property type="term" value="P:double-strand break repair"/>
    <property type="evidence" value="ECO:0007669"/>
    <property type="project" value="TreeGrafter"/>
</dbReference>
<evidence type="ECO:0000259" key="13">
    <source>
        <dbReference type="SMART" id="SM00482"/>
    </source>
</evidence>
<dbReference type="EC" id="2.7.7.7" evidence="10 11"/>
<comment type="subunit">
    <text evidence="11">Single-chain monomer with multiple functions.</text>
</comment>
<dbReference type="GO" id="GO:0006261">
    <property type="term" value="P:DNA-templated DNA replication"/>
    <property type="evidence" value="ECO:0007669"/>
    <property type="project" value="UniProtKB-UniRule"/>
</dbReference>
<dbReference type="InterPro" id="IPR002421">
    <property type="entry name" value="5-3_exonuclease"/>
</dbReference>
<dbReference type="CDD" id="cd09859">
    <property type="entry name" value="PIN_53EXO"/>
    <property type="match status" value="1"/>
</dbReference>
<dbReference type="EMBL" id="JADING010000123">
    <property type="protein sequence ID" value="MBO8414655.1"/>
    <property type="molecule type" value="Genomic_DNA"/>
</dbReference>
<dbReference type="SUPFAM" id="SSF88723">
    <property type="entry name" value="PIN domain-like"/>
    <property type="match status" value="1"/>
</dbReference>
<dbReference type="GO" id="GO:0003887">
    <property type="term" value="F:DNA-directed DNA polymerase activity"/>
    <property type="evidence" value="ECO:0007669"/>
    <property type="project" value="UniProtKB-UniRule"/>
</dbReference>
<feature type="domain" description="5'-3' exonuclease" evidence="12">
    <location>
        <begin position="2"/>
        <end position="267"/>
    </location>
</feature>
<proteinExistence type="inferred from homology"/>
<evidence type="ECO:0000256" key="11">
    <source>
        <dbReference type="RuleBase" id="RU004460"/>
    </source>
</evidence>